<evidence type="ECO:0000313" key="3">
    <source>
        <dbReference type="Proteomes" id="UP001634747"/>
    </source>
</evidence>
<feature type="signal peptide" evidence="1">
    <location>
        <begin position="1"/>
        <end position="17"/>
    </location>
</feature>
<dbReference type="EMBL" id="JBJYXY010000001">
    <property type="protein sequence ID" value="MFN2977134.1"/>
    <property type="molecule type" value="Genomic_DNA"/>
</dbReference>
<dbReference type="Proteomes" id="UP001634747">
    <property type="component" value="Unassembled WGS sequence"/>
</dbReference>
<dbReference type="RefSeq" id="WP_263414694.1">
    <property type="nucleotide sequence ID" value="NZ_BAABBH010000001.1"/>
</dbReference>
<comment type="caution">
    <text evidence="2">The sequence shown here is derived from an EMBL/GenBank/DDBJ whole genome shotgun (WGS) entry which is preliminary data.</text>
</comment>
<name>A0ABW9KMX0_9BACT</name>
<evidence type="ECO:0000256" key="1">
    <source>
        <dbReference type="SAM" id="SignalP"/>
    </source>
</evidence>
<keyword evidence="3" id="KW-1185">Reference proteome</keyword>
<keyword evidence="1" id="KW-0732">Signal</keyword>
<organism evidence="2 3">
    <name type="scientific">Terriglobus aquaticus</name>
    <dbReference type="NCBI Taxonomy" id="940139"/>
    <lineage>
        <taxon>Bacteria</taxon>
        <taxon>Pseudomonadati</taxon>
        <taxon>Acidobacteriota</taxon>
        <taxon>Terriglobia</taxon>
        <taxon>Terriglobales</taxon>
        <taxon>Acidobacteriaceae</taxon>
        <taxon>Terriglobus</taxon>
    </lineage>
</organism>
<accession>A0ABW9KMX0</accession>
<protein>
    <recommendedName>
        <fullName evidence="4">Muconolactone delta-isomerase</fullName>
    </recommendedName>
</protein>
<evidence type="ECO:0008006" key="4">
    <source>
        <dbReference type="Google" id="ProtNLM"/>
    </source>
</evidence>
<dbReference type="Gene3D" id="3.30.70.1060">
    <property type="entry name" value="Dimeric alpha+beta barrel"/>
    <property type="match status" value="1"/>
</dbReference>
<reference evidence="2 3" key="1">
    <citation type="submission" date="2024-12" db="EMBL/GenBank/DDBJ databases">
        <authorList>
            <person name="Lee Y."/>
        </authorList>
    </citation>
    <scope>NUCLEOTIDE SEQUENCE [LARGE SCALE GENOMIC DNA]</scope>
    <source>
        <strain evidence="2 3">03SUJ4</strain>
    </source>
</reference>
<feature type="chain" id="PRO_5045224099" description="Muconolactone delta-isomerase" evidence="1">
    <location>
        <begin position="18"/>
        <end position="138"/>
    </location>
</feature>
<sequence length="138" mass="14643">MFRAALLALTIPALASAQTSPNPAPGLASMAQGPTTKVLAIGHLTGAPSATLRATMPKEVRETVQLYLGGKIDQWYSRKDQAGVVFVMNVPTTEEAHTLLEALPLGVARQMEFQLIPLGPLNPLRFLLDTAGSVEPAK</sequence>
<evidence type="ECO:0000313" key="2">
    <source>
        <dbReference type="EMBL" id="MFN2977134.1"/>
    </source>
</evidence>
<proteinExistence type="predicted"/>
<gene>
    <name evidence="2" type="ORF">ACK2TP_15280</name>
</gene>